<feature type="chain" id="PRO_5014850373" evidence="1">
    <location>
        <begin position="20"/>
        <end position="72"/>
    </location>
</feature>
<proteinExistence type="predicted"/>
<reference evidence="2" key="1">
    <citation type="submission" date="2018-01" db="EMBL/GenBank/DDBJ databases">
        <title>An insight into the sialome of Amazonian anophelines.</title>
        <authorList>
            <person name="Ribeiro J.M."/>
            <person name="Scarpassa V."/>
            <person name="Calvo E."/>
        </authorList>
    </citation>
    <scope>NUCLEOTIDE SEQUENCE</scope>
    <source>
        <tissue evidence="2">Salivary glands</tissue>
    </source>
</reference>
<feature type="signal peptide" evidence="1">
    <location>
        <begin position="1"/>
        <end position="19"/>
    </location>
</feature>
<protein>
    <submittedName>
        <fullName evidence="2">Putative secreted protein</fullName>
    </submittedName>
</protein>
<accession>A0A2M4CDH7</accession>
<keyword evidence="1" id="KW-0732">Signal</keyword>
<evidence type="ECO:0000256" key="1">
    <source>
        <dbReference type="SAM" id="SignalP"/>
    </source>
</evidence>
<dbReference type="EMBL" id="GGFJ01014256">
    <property type="protein sequence ID" value="MBW63397.1"/>
    <property type="molecule type" value="Transcribed_RNA"/>
</dbReference>
<evidence type="ECO:0000313" key="2">
    <source>
        <dbReference type="EMBL" id="MBW63397.1"/>
    </source>
</evidence>
<dbReference type="AlphaFoldDB" id="A0A2M4CDH7"/>
<name>A0A2M4CDH7_9DIPT</name>
<sequence>MLPLPLMLLLLLLLDLHFAGKLIPFSNISYRELRVEPRQWQEAAGCSLVSRTNELPAEFCVFATRIHHHPGF</sequence>
<organism evidence="2">
    <name type="scientific">Anopheles marajoara</name>
    <dbReference type="NCBI Taxonomy" id="58244"/>
    <lineage>
        <taxon>Eukaryota</taxon>
        <taxon>Metazoa</taxon>
        <taxon>Ecdysozoa</taxon>
        <taxon>Arthropoda</taxon>
        <taxon>Hexapoda</taxon>
        <taxon>Insecta</taxon>
        <taxon>Pterygota</taxon>
        <taxon>Neoptera</taxon>
        <taxon>Endopterygota</taxon>
        <taxon>Diptera</taxon>
        <taxon>Nematocera</taxon>
        <taxon>Culicoidea</taxon>
        <taxon>Culicidae</taxon>
        <taxon>Anophelinae</taxon>
        <taxon>Anopheles</taxon>
    </lineage>
</organism>